<feature type="transmembrane region" description="Helical" evidence="6">
    <location>
        <begin position="205"/>
        <end position="226"/>
    </location>
</feature>
<feature type="transmembrane region" description="Helical" evidence="6">
    <location>
        <begin position="164"/>
        <end position="184"/>
    </location>
</feature>
<dbReference type="PANTHER" id="PTHR23513:SF6">
    <property type="entry name" value="MAJOR FACILITATOR SUPERFAMILY ASSOCIATED DOMAIN-CONTAINING PROTEIN"/>
    <property type="match status" value="1"/>
</dbReference>
<dbReference type="InterPro" id="IPR011701">
    <property type="entry name" value="MFS"/>
</dbReference>
<evidence type="ECO:0000256" key="2">
    <source>
        <dbReference type="ARBA" id="ARBA00022475"/>
    </source>
</evidence>
<feature type="transmembrane region" description="Helical" evidence="6">
    <location>
        <begin position="42"/>
        <end position="61"/>
    </location>
</feature>
<comment type="caution">
    <text evidence="8">The sequence shown here is derived from an EMBL/GenBank/DDBJ whole genome shotgun (WGS) entry which is preliminary data.</text>
</comment>
<dbReference type="InterPro" id="IPR020846">
    <property type="entry name" value="MFS_dom"/>
</dbReference>
<dbReference type="CDD" id="cd06173">
    <property type="entry name" value="MFS_MefA_like"/>
    <property type="match status" value="1"/>
</dbReference>
<feature type="transmembrane region" description="Helical" evidence="6">
    <location>
        <begin position="12"/>
        <end position="30"/>
    </location>
</feature>
<feature type="transmembrane region" description="Helical" evidence="6">
    <location>
        <begin position="281"/>
        <end position="301"/>
    </location>
</feature>
<feature type="domain" description="Major facilitator superfamily (MFS) profile" evidence="7">
    <location>
        <begin position="211"/>
        <end position="403"/>
    </location>
</feature>
<dbReference type="EMBL" id="JACIBV010000001">
    <property type="protein sequence ID" value="MBB3732414.1"/>
    <property type="molecule type" value="Genomic_DNA"/>
</dbReference>
<dbReference type="Proteomes" id="UP000579945">
    <property type="component" value="Unassembled WGS sequence"/>
</dbReference>
<dbReference type="GeneID" id="95394456"/>
<evidence type="ECO:0000256" key="1">
    <source>
        <dbReference type="ARBA" id="ARBA00004651"/>
    </source>
</evidence>
<feature type="transmembrane region" description="Helical" evidence="6">
    <location>
        <begin position="246"/>
        <end position="269"/>
    </location>
</feature>
<evidence type="ECO:0000313" key="9">
    <source>
        <dbReference type="Proteomes" id="UP000579945"/>
    </source>
</evidence>
<name>A0A7W5YU55_9ACTN</name>
<comment type="subcellular location">
    <subcellularLocation>
        <location evidence="1">Cell membrane</location>
        <topology evidence="1">Multi-pass membrane protein</topology>
    </subcellularLocation>
</comment>
<protein>
    <submittedName>
        <fullName evidence="8">MFS family permease</fullName>
    </submittedName>
</protein>
<dbReference type="GO" id="GO:0022857">
    <property type="term" value="F:transmembrane transporter activity"/>
    <property type="evidence" value="ECO:0007669"/>
    <property type="project" value="InterPro"/>
</dbReference>
<dbReference type="AlphaFoldDB" id="A0A7W5YU55"/>
<dbReference type="SUPFAM" id="SSF103473">
    <property type="entry name" value="MFS general substrate transporter"/>
    <property type="match status" value="1"/>
</dbReference>
<dbReference type="Pfam" id="PF07690">
    <property type="entry name" value="MFS_1"/>
    <property type="match status" value="2"/>
</dbReference>
<sequence>MTALRNPLCRRLLAGDAVSSFGSSALYLSLGIWAKDLTGSDSAAGLVFLCLALPGLFSPLYGHAVDRVRRKPLLIAMNAVTALLVLPLTLIDSGAELWILYAVALAYGVAFSVPAYGALLKDILPSAEAASARAALITVRQGVRIASPIVGAAVYQGYGGGTLAVVTAATIVAGIAFLLTIKVVESEPEPAGRPFLAAVTAGFRYLWSVPLLLRLTLAETIFMATAGLMDTAVFAAIDRGLGQPAAFFGVLTTVQGAGSVVGGALAGLLVNRLGEARGSSVGYAVFAVGAMAFLVPSLPLFLAGAMIYGLAIPLFSVALGTAQHLYVPARLQGRVGAACGMLSNLTQSVSITTGAALAGVVDYRVMYGVIVVTGLACAAFIVLRPAPTPDVTPSVADAALAAA</sequence>
<dbReference type="RefSeq" id="WP_183659379.1">
    <property type="nucleotide sequence ID" value="NZ_JACIBV010000001.1"/>
</dbReference>
<dbReference type="PANTHER" id="PTHR23513">
    <property type="entry name" value="INTEGRAL MEMBRANE EFFLUX PROTEIN-RELATED"/>
    <property type="match status" value="1"/>
</dbReference>
<dbReference type="PROSITE" id="PS50850">
    <property type="entry name" value="MFS"/>
    <property type="match status" value="1"/>
</dbReference>
<dbReference type="GO" id="GO:0005886">
    <property type="term" value="C:plasma membrane"/>
    <property type="evidence" value="ECO:0007669"/>
    <property type="project" value="UniProtKB-SubCell"/>
</dbReference>
<organism evidence="8 9">
    <name type="scientific">Nonomuraea dietziae</name>
    <dbReference type="NCBI Taxonomy" id="65515"/>
    <lineage>
        <taxon>Bacteria</taxon>
        <taxon>Bacillati</taxon>
        <taxon>Actinomycetota</taxon>
        <taxon>Actinomycetes</taxon>
        <taxon>Streptosporangiales</taxon>
        <taxon>Streptosporangiaceae</taxon>
        <taxon>Nonomuraea</taxon>
    </lineage>
</organism>
<feature type="transmembrane region" description="Helical" evidence="6">
    <location>
        <begin position="73"/>
        <end position="91"/>
    </location>
</feature>
<dbReference type="Gene3D" id="1.20.1250.20">
    <property type="entry name" value="MFS general substrate transporter like domains"/>
    <property type="match status" value="1"/>
</dbReference>
<keyword evidence="2" id="KW-1003">Cell membrane</keyword>
<keyword evidence="5 6" id="KW-0472">Membrane</keyword>
<accession>A0A7W5YU55</accession>
<evidence type="ECO:0000256" key="6">
    <source>
        <dbReference type="SAM" id="Phobius"/>
    </source>
</evidence>
<evidence type="ECO:0000256" key="4">
    <source>
        <dbReference type="ARBA" id="ARBA00022989"/>
    </source>
</evidence>
<evidence type="ECO:0000313" key="8">
    <source>
        <dbReference type="EMBL" id="MBB3732414.1"/>
    </source>
</evidence>
<feature type="transmembrane region" description="Helical" evidence="6">
    <location>
        <begin position="365"/>
        <end position="383"/>
    </location>
</feature>
<keyword evidence="9" id="KW-1185">Reference proteome</keyword>
<reference evidence="8 9" key="1">
    <citation type="submission" date="2020-08" db="EMBL/GenBank/DDBJ databases">
        <title>Sequencing the genomes of 1000 actinobacteria strains.</title>
        <authorList>
            <person name="Klenk H.-P."/>
        </authorList>
    </citation>
    <scope>NUCLEOTIDE SEQUENCE [LARGE SCALE GENOMIC DNA]</scope>
    <source>
        <strain evidence="8 9">DSM 44320</strain>
    </source>
</reference>
<feature type="transmembrane region" description="Helical" evidence="6">
    <location>
        <begin position="97"/>
        <end position="120"/>
    </location>
</feature>
<evidence type="ECO:0000256" key="5">
    <source>
        <dbReference type="ARBA" id="ARBA00023136"/>
    </source>
</evidence>
<evidence type="ECO:0000256" key="3">
    <source>
        <dbReference type="ARBA" id="ARBA00022692"/>
    </source>
</evidence>
<keyword evidence="4 6" id="KW-1133">Transmembrane helix</keyword>
<feature type="transmembrane region" description="Helical" evidence="6">
    <location>
        <begin position="307"/>
        <end position="327"/>
    </location>
</feature>
<proteinExistence type="predicted"/>
<keyword evidence="3 6" id="KW-0812">Transmembrane</keyword>
<dbReference type="InterPro" id="IPR036259">
    <property type="entry name" value="MFS_trans_sf"/>
</dbReference>
<evidence type="ECO:0000259" key="7">
    <source>
        <dbReference type="PROSITE" id="PS50850"/>
    </source>
</evidence>
<gene>
    <name evidence="8" type="ORF">FHR33_008274</name>
</gene>